<dbReference type="AlphaFoldDB" id="T1EV80"/>
<dbReference type="GeneID" id="20200480"/>
<accession>T1EV80</accession>
<evidence type="ECO:0000313" key="2">
    <source>
        <dbReference type="EnsemblMetazoa" id="HelroP164291"/>
    </source>
</evidence>
<dbReference type="KEGG" id="hro:HELRODRAFT_164291"/>
<dbReference type="EMBL" id="AMQM01001623">
    <property type="status" value="NOT_ANNOTATED_CDS"/>
    <property type="molecule type" value="Genomic_DNA"/>
</dbReference>
<reference evidence="3" key="1">
    <citation type="submission" date="2012-12" db="EMBL/GenBank/DDBJ databases">
        <authorList>
            <person name="Hellsten U."/>
            <person name="Grimwood J."/>
            <person name="Chapman J.A."/>
            <person name="Shapiro H."/>
            <person name="Aerts A."/>
            <person name="Otillar R.P."/>
            <person name="Terry A.Y."/>
            <person name="Boore J.L."/>
            <person name="Simakov O."/>
            <person name="Marletaz F."/>
            <person name="Cho S.-J."/>
            <person name="Edsinger-Gonzales E."/>
            <person name="Havlak P."/>
            <person name="Kuo D.-H."/>
            <person name="Larsson T."/>
            <person name="Lv J."/>
            <person name="Arendt D."/>
            <person name="Savage R."/>
            <person name="Osoegawa K."/>
            <person name="de Jong P."/>
            <person name="Lindberg D.R."/>
            <person name="Seaver E.C."/>
            <person name="Weisblat D.A."/>
            <person name="Putnam N.H."/>
            <person name="Grigoriev I.V."/>
            <person name="Rokhsar D.S."/>
        </authorList>
    </citation>
    <scope>NUCLEOTIDE SEQUENCE</scope>
</reference>
<dbReference type="EMBL" id="KB097571">
    <property type="protein sequence ID" value="ESN94447.1"/>
    <property type="molecule type" value="Genomic_DNA"/>
</dbReference>
<evidence type="ECO:0000313" key="3">
    <source>
        <dbReference type="Proteomes" id="UP000015101"/>
    </source>
</evidence>
<dbReference type="Proteomes" id="UP000015101">
    <property type="component" value="Unassembled WGS sequence"/>
</dbReference>
<sequence>MFVQLQSLSFALKIVVLPSGEKLETKRSHGKAVTSANEGEGNFSARFMTDDVILYLARVGPNEEALICGTFVFSDGVGTELQVKRRRAKLLTRRDETQFRTVSKDLPEVLATIKKNIDCEDVFEVQFMKQSCWRKNLIRT</sequence>
<reference evidence="2" key="3">
    <citation type="submission" date="2015-06" db="UniProtKB">
        <authorList>
            <consortium name="EnsemblMetazoa"/>
        </authorList>
    </citation>
    <scope>IDENTIFICATION</scope>
</reference>
<organism evidence="2 3">
    <name type="scientific">Helobdella robusta</name>
    <name type="common">Californian leech</name>
    <dbReference type="NCBI Taxonomy" id="6412"/>
    <lineage>
        <taxon>Eukaryota</taxon>
        <taxon>Metazoa</taxon>
        <taxon>Spiralia</taxon>
        <taxon>Lophotrochozoa</taxon>
        <taxon>Annelida</taxon>
        <taxon>Clitellata</taxon>
        <taxon>Hirudinea</taxon>
        <taxon>Rhynchobdellida</taxon>
        <taxon>Glossiphoniidae</taxon>
        <taxon>Helobdella</taxon>
    </lineage>
</organism>
<dbReference type="CTD" id="20200480"/>
<gene>
    <name evidence="2" type="primary">20200480</name>
    <name evidence="1" type="ORF">HELRODRAFT_164291</name>
</gene>
<reference evidence="1 3" key="2">
    <citation type="journal article" date="2013" name="Nature">
        <title>Insights into bilaterian evolution from three spiralian genomes.</title>
        <authorList>
            <person name="Simakov O."/>
            <person name="Marletaz F."/>
            <person name="Cho S.J."/>
            <person name="Edsinger-Gonzales E."/>
            <person name="Havlak P."/>
            <person name="Hellsten U."/>
            <person name="Kuo D.H."/>
            <person name="Larsson T."/>
            <person name="Lv J."/>
            <person name="Arendt D."/>
            <person name="Savage R."/>
            <person name="Osoegawa K."/>
            <person name="de Jong P."/>
            <person name="Grimwood J."/>
            <person name="Chapman J.A."/>
            <person name="Shapiro H."/>
            <person name="Aerts A."/>
            <person name="Otillar R.P."/>
            <person name="Terry A.Y."/>
            <person name="Boore J.L."/>
            <person name="Grigoriev I.V."/>
            <person name="Lindberg D.R."/>
            <person name="Seaver E.C."/>
            <person name="Weisblat D.A."/>
            <person name="Putnam N.H."/>
            <person name="Rokhsar D.S."/>
        </authorList>
    </citation>
    <scope>NUCLEOTIDE SEQUENCE</scope>
</reference>
<keyword evidence="3" id="KW-1185">Reference proteome</keyword>
<name>T1EV80_HELRO</name>
<evidence type="ECO:0000313" key="1">
    <source>
        <dbReference type="EMBL" id="ESN94447.1"/>
    </source>
</evidence>
<protein>
    <submittedName>
        <fullName evidence="1 2">Uncharacterized protein</fullName>
    </submittedName>
</protein>
<dbReference type="HOGENOM" id="CLU_1837275_0_0_1"/>
<proteinExistence type="predicted"/>
<dbReference type="RefSeq" id="XP_009027512.1">
    <property type="nucleotide sequence ID" value="XM_009029264.1"/>
</dbReference>
<dbReference type="EnsemblMetazoa" id="HelroT164291">
    <property type="protein sequence ID" value="HelroP164291"/>
    <property type="gene ID" value="HelroG164291"/>
</dbReference>
<dbReference type="InParanoid" id="T1EV80"/>